<accession>F8JPM7</accession>
<dbReference type="STRING" id="1003195.SCATT_03480"/>
<comment type="subcellular location">
    <subcellularLocation>
        <location evidence="2">Cytoplasm</location>
    </subcellularLocation>
</comment>
<keyword evidence="2" id="KW-0963">Cytoplasm</keyword>
<name>F8JPM7_STREN</name>
<proteinExistence type="inferred from homology"/>
<comment type="function">
    <text evidence="2">Required for maturation of urease via the functional incorporation of the urease nickel metallocenter.</text>
</comment>
<evidence type="ECO:0000256" key="2">
    <source>
        <dbReference type="HAMAP-Rule" id="MF_01384"/>
    </source>
</evidence>
<dbReference type="HAMAP" id="MF_01384">
    <property type="entry name" value="UreD"/>
    <property type="match status" value="1"/>
</dbReference>
<keyword evidence="1 2" id="KW-0143">Chaperone</keyword>
<accession>G8WN00</accession>
<dbReference type="RefSeq" id="WP_014141111.1">
    <property type="nucleotide sequence ID" value="NC_016111.1"/>
</dbReference>
<evidence type="ECO:0000313" key="5">
    <source>
        <dbReference type="Proteomes" id="UP000007842"/>
    </source>
</evidence>
<dbReference type="GO" id="GO:0005737">
    <property type="term" value="C:cytoplasm"/>
    <property type="evidence" value="ECO:0007669"/>
    <property type="project" value="UniProtKB-SubCell"/>
</dbReference>
<dbReference type="Proteomes" id="UP000007842">
    <property type="component" value="Chromosome"/>
</dbReference>
<dbReference type="PATRIC" id="fig|1003195.11.peg.1978"/>
<protein>
    <recommendedName>
        <fullName evidence="2">Urease accessory protein UreD</fullName>
    </recommendedName>
</protein>
<reference evidence="5" key="1">
    <citation type="submission" date="2011-12" db="EMBL/GenBank/DDBJ databases">
        <title>Complete genome sequence of Streptomyces cattleya strain DSM 46488.</title>
        <authorList>
            <person name="Ou H.-Y."/>
            <person name="Li P."/>
            <person name="Zhao C."/>
            <person name="O'Hagan D."/>
            <person name="Deng Z."/>
        </authorList>
    </citation>
    <scope>NUCLEOTIDE SEQUENCE [LARGE SCALE GENOMIC DNA]</scope>
    <source>
        <strain evidence="5">ATCC 35852 / DSM 46488 / JCM 4925 / NBRC 14057 / NRRL 8057</strain>
    </source>
</reference>
<comment type="similarity">
    <text evidence="2">Belongs to the UreD family.</text>
</comment>
<organism evidence="4 5">
    <name type="scientific">Streptantibioticus cattleyicolor (strain ATCC 35852 / DSM 46488 / JCM 4925 / NBRC 14057 / NRRL 8057)</name>
    <name type="common">Streptomyces cattleya</name>
    <dbReference type="NCBI Taxonomy" id="1003195"/>
    <lineage>
        <taxon>Bacteria</taxon>
        <taxon>Bacillati</taxon>
        <taxon>Actinomycetota</taxon>
        <taxon>Actinomycetes</taxon>
        <taxon>Kitasatosporales</taxon>
        <taxon>Streptomycetaceae</taxon>
        <taxon>Streptantibioticus</taxon>
    </lineage>
</organism>
<dbReference type="Pfam" id="PF01774">
    <property type="entry name" value="UreD"/>
    <property type="match status" value="1"/>
</dbReference>
<evidence type="ECO:0000256" key="1">
    <source>
        <dbReference type="ARBA" id="ARBA00023186"/>
    </source>
</evidence>
<gene>
    <name evidence="2" type="primary">ureD</name>
    <name evidence="4" type="ordered locus">SCATT_03480</name>
</gene>
<dbReference type="HOGENOM" id="CLU_055097_2_0_11"/>
<dbReference type="InterPro" id="IPR002669">
    <property type="entry name" value="UreD"/>
</dbReference>
<comment type="subunit">
    <text evidence="2">UreD, UreF and UreG form a complex that acts as a GTP-hydrolysis-dependent molecular chaperone, activating the urease apoprotein by helping to assemble the nickel containing metallocenter of UreC. The UreE protein probably delivers the nickel.</text>
</comment>
<feature type="region of interest" description="Disordered" evidence="3">
    <location>
        <begin position="27"/>
        <end position="54"/>
    </location>
</feature>
<sequence>MTAVLEQPPHPAGVRATARIVAEADGHGGTRLPVLDGEGPLAPRRTRPSGPGARVTMVGAMTAPLGGDRLRVETEVRAGARLDVDAAAATVSLPGVTGAPAGYDVRLTVGPGAELRWLPEPLIAAAGSDLVLTTEAELAADARLVLREEQVLGRAGEAPGRLVTRLSVRRRGRPLLDQELAFGPGVPGWSGPAVLAGYAAVGQLLLAGPEFADGAGEAYSLPAAAGEGEAVVTPLAGPAVLVTAVAPDALRLRRLLDQGWARLAR</sequence>
<keyword evidence="5" id="KW-1185">Reference proteome</keyword>
<keyword evidence="2" id="KW-0996">Nickel insertion</keyword>
<dbReference type="KEGG" id="scy:SCATT_03480"/>
<dbReference type="OrthoDB" id="8677206at2"/>
<evidence type="ECO:0000313" key="4">
    <source>
        <dbReference type="EMBL" id="AEW92719.1"/>
    </source>
</evidence>
<evidence type="ECO:0000256" key="3">
    <source>
        <dbReference type="SAM" id="MobiDB-lite"/>
    </source>
</evidence>
<dbReference type="GO" id="GO:0016151">
    <property type="term" value="F:nickel cation binding"/>
    <property type="evidence" value="ECO:0007669"/>
    <property type="project" value="UniProtKB-UniRule"/>
</dbReference>
<dbReference type="eggNOG" id="COG0829">
    <property type="taxonomic scope" value="Bacteria"/>
</dbReference>
<dbReference type="EMBL" id="CP003219">
    <property type="protein sequence ID" value="AEW92719.1"/>
    <property type="molecule type" value="Genomic_DNA"/>
</dbReference>
<dbReference type="KEGG" id="sct:SCAT_0335"/>
<dbReference type="AlphaFoldDB" id="F8JPM7"/>